<dbReference type="NCBIfam" id="TIGR00251">
    <property type="entry name" value="DUF167 family protein"/>
    <property type="match status" value="1"/>
</dbReference>
<reference evidence="3 4" key="1">
    <citation type="submission" date="2020-07" db="EMBL/GenBank/DDBJ databases">
        <title>Thermogemmata thermophila gen. nov., sp. nov., a novel moderate thermophilic planctomycete from a Kamchatka hot spring.</title>
        <authorList>
            <person name="Elcheninov A.G."/>
            <person name="Podosokorskaya O.A."/>
            <person name="Kovaleva O.L."/>
            <person name="Novikov A."/>
            <person name="Bonch-Osmolovskaya E.A."/>
            <person name="Toshchakov S.V."/>
            <person name="Kublanov I.V."/>
        </authorList>
    </citation>
    <scope>NUCLEOTIDE SEQUENCE [LARGE SCALE GENOMIC DNA]</scope>
    <source>
        <strain evidence="3 4">2918</strain>
    </source>
</reference>
<dbReference type="AlphaFoldDB" id="A0A7V8VD36"/>
<gene>
    <name evidence="3" type="ORF">H0921_06575</name>
</gene>
<dbReference type="EMBL" id="JACEFB010000003">
    <property type="protein sequence ID" value="MBA2225827.1"/>
    <property type="molecule type" value="Genomic_DNA"/>
</dbReference>
<dbReference type="SUPFAM" id="SSF69786">
    <property type="entry name" value="YggU-like"/>
    <property type="match status" value="1"/>
</dbReference>
<dbReference type="Proteomes" id="UP000542342">
    <property type="component" value="Unassembled WGS sequence"/>
</dbReference>
<evidence type="ECO:0000256" key="1">
    <source>
        <dbReference type="ARBA" id="ARBA00010364"/>
    </source>
</evidence>
<dbReference type="RefSeq" id="WP_194537263.1">
    <property type="nucleotide sequence ID" value="NZ_JACEFB010000003.1"/>
</dbReference>
<evidence type="ECO:0000256" key="2">
    <source>
        <dbReference type="HAMAP-Rule" id="MF_00634"/>
    </source>
</evidence>
<dbReference type="InterPro" id="IPR003746">
    <property type="entry name" value="DUF167"/>
</dbReference>
<dbReference type="PANTHER" id="PTHR13420:SF7">
    <property type="entry name" value="UPF0235 PROTEIN C15ORF40"/>
    <property type="match status" value="1"/>
</dbReference>
<name>A0A7V8VD36_9BACT</name>
<dbReference type="PANTHER" id="PTHR13420">
    <property type="entry name" value="UPF0235 PROTEIN C15ORF40"/>
    <property type="match status" value="1"/>
</dbReference>
<comment type="similarity">
    <text evidence="1 2">Belongs to the UPF0235 family.</text>
</comment>
<dbReference type="Pfam" id="PF02594">
    <property type="entry name" value="DUF167"/>
    <property type="match status" value="1"/>
</dbReference>
<dbReference type="HAMAP" id="MF_00634">
    <property type="entry name" value="UPF0235"/>
    <property type="match status" value="1"/>
</dbReference>
<keyword evidence="4" id="KW-1185">Reference proteome</keyword>
<protein>
    <recommendedName>
        <fullName evidence="2">UPF0235 protein H0921_06575</fullName>
    </recommendedName>
</protein>
<dbReference type="InterPro" id="IPR036591">
    <property type="entry name" value="YggU-like_sf"/>
</dbReference>
<dbReference type="Gene3D" id="3.30.1200.10">
    <property type="entry name" value="YggU-like"/>
    <property type="match status" value="1"/>
</dbReference>
<comment type="caution">
    <text evidence="3">The sequence shown here is derived from an EMBL/GenBank/DDBJ whole genome shotgun (WGS) entry which is preliminary data.</text>
</comment>
<accession>A0A7V8VD36</accession>
<dbReference type="GO" id="GO:0005737">
    <property type="term" value="C:cytoplasm"/>
    <property type="evidence" value="ECO:0007669"/>
    <property type="project" value="TreeGrafter"/>
</dbReference>
<evidence type="ECO:0000313" key="4">
    <source>
        <dbReference type="Proteomes" id="UP000542342"/>
    </source>
</evidence>
<sequence length="103" mass="11831">MTTLTVHNHPEGVVVEIWVQPRAKQNAFLGIHDGKWRIALTAPAQQGRANAALMAFLAEWLHLRRSQIVLLRGQTHRHKTLLLRDVTENQLRQHLRSLFSEGE</sequence>
<dbReference type="SMART" id="SM01152">
    <property type="entry name" value="DUF167"/>
    <property type="match status" value="1"/>
</dbReference>
<evidence type="ECO:0000313" key="3">
    <source>
        <dbReference type="EMBL" id="MBA2225827.1"/>
    </source>
</evidence>
<organism evidence="3 4">
    <name type="scientific">Thermogemmata fonticola</name>
    <dbReference type="NCBI Taxonomy" id="2755323"/>
    <lineage>
        <taxon>Bacteria</taxon>
        <taxon>Pseudomonadati</taxon>
        <taxon>Planctomycetota</taxon>
        <taxon>Planctomycetia</taxon>
        <taxon>Gemmatales</taxon>
        <taxon>Gemmataceae</taxon>
        <taxon>Thermogemmata</taxon>
    </lineage>
</organism>
<proteinExistence type="inferred from homology"/>